<evidence type="ECO:0000313" key="2">
    <source>
        <dbReference type="EMBL" id="KQL45982.1"/>
    </source>
</evidence>
<keyword evidence="3" id="KW-1185">Reference proteome</keyword>
<feature type="signal peptide" evidence="1">
    <location>
        <begin position="1"/>
        <end position="26"/>
    </location>
</feature>
<keyword evidence="1" id="KW-0732">Signal</keyword>
<reference evidence="2 3" key="1">
    <citation type="submission" date="2015-09" db="EMBL/GenBank/DDBJ databases">
        <title>Genome sequencing project for genomic taxonomy and phylogenomics of Bacillus-like bacteria.</title>
        <authorList>
            <person name="Liu B."/>
            <person name="Wang J."/>
            <person name="Zhu Y."/>
            <person name="Liu G."/>
            <person name="Chen Q."/>
            <person name="Chen Z."/>
            <person name="Lan J."/>
            <person name="Che J."/>
            <person name="Ge C."/>
            <person name="Shi H."/>
            <person name="Pan Z."/>
            <person name="Liu X."/>
        </authorList>
    </citation>
    <scope>NUCLEOTIDE SEQUENCE [LARGE SCALE GENOMIC DNA]</scope>
    <source>
        <strain evidence="2 3">DSM 8552</strain>
    </source>
</reference>
<dbReference type="RefSeq" id="WP_055745053.1">
    <property type="nucleotide sequence ID" value="NZ_LJJB01000010.1"/>
</dbReference>
<evidence type="ECO:0000256" key="1">
    <source>
        <dbReference type="SAM" id="SignalP"/>
    </source>
</evidence>
<evidence type="ECO:0008006" key="4">
    <source>
        <dbReference type="Google" id="ProtNLM"/>
    </source>
</evidence>
<name>A0ABR5N5S3_BRECH</name>
<protein>
    <recommendedName>
        <fullName evidence="4">WG repeat-containing protein</fullName>
    </recommendedName>
</protein>
<dbReference type="EMBL" id="LJJB01000010">
    <property type="protein sequence ID" value="KQL45982.1"/>
    <property type="molecule type" value="Genomic_DNA"/>
</dbReference>
<comment type="caution">
    <text evidence="2">The sequence shown here is derived from an EMBL/GenBank/DDBJ whole genome shotgun (WGS) entry which is preliminary data.</text>
</comment>
<sequence length="410" mass="46950">MKSAKHLKTVLALCLTFLLVPHAVQAEQPSTTISDDVPTEREIQVPPGLTEPFFVPFMRSSQDWDDYRKPFPSFALVSPAGKVIGTQEYTYWPGYISPLKNGYGFFKTGNMFKFSEYIIYDKQGNIQKTAAYDHSFTQMDGEWFLYQPEAGLSYFYNARTKATKLLTGDEKWWSIPDQYTGKVAYDIHHYPFVKNHVVNGALISYKIGLKDMNGNVTCQPFFDEYMGYSEGLHRVKINGMTHFITHEGKVVLKPSRNYKVESNFHSGVFIVSGKKDQDEFYLLMDKKGAFVSKKYAFIRETSDGQFLAVSKTKDGYFFQKISAMDKATTTLPYKLDRPEELKQLSQTGKLFHTDAHIVTDIANKQPFPFPHKLLTPPRNETVAMEYTLAGMKRMGAFSHEGRQIYSRPVK</sequence>
<organism evidence="2 3">
    <name type="scientific">Brevibacillus choshinensis</name>
    <dbReference type="NCBI Taxonomy" id="54911"/>
    <lineage>
        <taxon>Bacteria</taxon>
        <taxon>Bacillati</taxon>
        <taxon>Bacillota</taxon>
        <taxon>Bacilli</taxon>
        <taxon>Bacillales</taxon>
        <taxon>Paenibacillaceae</taxon>
        <taxon>Brevibacillus</taxon>
    </lineage>
</organism>
<gene>
    <name evidence="2" type="ORF">AN963_13290</name>
</gene>
<evidence type="ECO:0000313" key="3">
    <source>
        <dbReference type="Proteomes" id="UP000051063"/>
    </source>
</evidence>
<accession>A0ABR5N5S3</accession>
<dbReference type="Proteomes" id="UP000051063">
    <property type="component" value="Unassembled WGS sequence"/>
</dbReference>
<feature type="chain" id="PRO_5046696508" description="WG repeat-containing protein" evidence="1">
    <location>
        <begin position="27"/>
        <end position="410"/>
    </location>
</feature>
<proteinExistence type="predicted"/>